<keyword evidence="2" id="KW-0804">Transcription</keyword>
<keyword evidence="5" id="KW-1185">Reference proteome</keyword>
<dbReference type="Gene3D" id="1.10.10.10">
    <property type="entry name" value="Winged helix-like DNA-binding domain superfamily/Winged helix DNA-binding domain"/>
    <property type="match status" value="1"/>
</dbReference>
<evidence type="ECO:0000259" key="3">
    <source>
        <dbReference type="PROSITE" id="PS50043"/>
    </source>
</evidence>
<evidence type="ECO:0000256" key="2">
    <source>
        <dbReference type="ARBA" id="ARBA00023163"/>
    </source>
</evidence>
<dbReference type="Proteomes" id="UP000618579">
    <property type="component" value="Unassembled WGS sequence"/>
</dbReference>
<dbReference type="RefSeq" id="WP_171683186.1">
    <property type="nucleotide sequence ID" value="NZ_WHNZ01000017.1"/>
</dbReference>
<dbReference type="Gene3D" id="3.30.450.40">
    <property type="match status" value="1"/>
</dbReference>
<dbReference type="SUPFAM" id="SSF46894">
    <property type="entry name" value="C-terminal effector domain of the bipartite response regulators"/>
    <property type="match status" value="1"/>
</dbReference>
<sequence length="267" mass="29865">MSVFAELNIHPKTWIHYNDLPVIEKSKLGHLVENYEIDVSIVALPKVRSMSEKDSFITLVLEEIGFLSRVVPTTHFFVLANTDGIVIHVEGAEPILDALKRSQIVPGCSFALDSAGINGISLAMHLGCAAVVEGANHSLQMFSDWTCICHPIKVNDQIVGYLDLTMREGIEVSFASVLVERLVDTISEKLNLSDPEVKKESLTKQFEVYKLTSREKEVAHAWLGNQSVLQIACNMGITEGTVRNMLKKVYSKTQVRDKGQYYRKFLI</sequence>
<reference evidence="4 5" key="1">
    <citation type="submission" date="2019-10" db="EMBL/GenBank/DDBJ databases">
        <title>Description of Paenibacillus pedi sp. nov.</title>
        <authorList>
            <person name="Carlier A."/>
            <person name="Qi S."/>
        </authorList>
    </citation>
    <scope>NUCLEOTIDE SEQUENCE [LARGE SCALE GENOMIC DNA]</scope>
    <source>
        <strain evidence="4 5">LMG 31457</strain>
    </source>
</reference>
<feature type="domain" description="HTH luxR-type" evidence="3">
    <location>
        <begin position="204"/>
        <end position="267"/>
    </location>
</feature>
<gene>
    <name evidence="4" type="ORF">GC097_09955</name>
</gene>
<protein>
    <recommendedName>
        <fullName evidence="3">HTH luxR-type domain-containing protein</fullName>
    </recommendedName>
</protein>
<dbReference type="SMART" id="SM00421">
    <property type="entry name" value="HTH_LUXR"/>
    <property type="match status" value="1"/>
</dbReference>
<keyword evidence="1" id="KW-0805">Transcription regulation</keyword>
<dbReference type="InterPro" id="IPR000792">
    <property type="entry name" value="Tscrpt_reg_LuxR_C"/>
</dbReference>
<dbReference type="InterPro" id="IPR029016">
    <property type="entry name" value="GAF-like_dom_sf"/>
</dbReference>
<comment type="caution">
    <text evidence="4">The sequence shown here is derived from an EMBL/GenBank/DDBJ whole genome shotgun (WGS) entry which is preliminary data.</text>
</comment>
<dbReference type="InterPro" id="IPR016032">
    <property type="entry name" value="Sig_transdc_resp-reg_C-effctor"/>
</dbReference>
<evidence type="ECO:0000313" key="4">
    <source>
        <dbReference type="EMBL" id="NOV00338.1"/>
    </source>
</evidence>
<dbReference type="InterPro" id="IPR036388">
    <property type="entry name" value="WH-like_DNA-bd_sf"/>
</dbReference>
<dbReference type="PROSITE" id="PS50043">
    <property type="entry name" value="HTH_LUXR_2"/>
    <property type="match status" value="1"/>
</dbReference>
<organism evidence="4 5">
    <name type="scientific">Paenibacillus planticolens</name>
    <dbReference type="NCBI Taxonomy" id="2654976"/>
    <lineage>
        <taxon>Bacteria</taxon>
        <taxon>Bacillati</taxon>
        <taxon>Bacillota</taxon>
        <taxon>Bacilli</taxon>
        <taxon>Bacillales</taxon>
        <taxon>Paenibacillaceae</taxon>
        <taxon>Paenibacillus</taxon>
    </lineage>
</organism>
<proteinExistence type="predicted"/>
<dbReference type="Pfam" id="PF00196">
    <property type="entry name" value="GerE"/>
    <property type="match status" value="1"/>
</dbReference>
<evidence type="ECO:0000313" key="5">
    <source>
        <dbReference type="Proteomes" id="UP000618579"/>
    </source>
</evidence>
<evidence type="ECO:0000256" key="1">
    <source>
        <dbReference type="ARBA" id="ARBA00023015"/>
    </source>
</evidence>
<accession>A0ABX1ZLC1</accession>
<dbReference type="EMBL" id="WHNZ01000017">
    <property type="protein sequence ID" value="NOV00338.1"/>
    <property type="molecule type" value="Genomic_DNA"/>
</dbReference>
<name>A0ABX1ZLC1_9BACL</name>